<keyword evidence="2" id="KW-1185">Reference proteome</keyword>
<dbReference type="VEuPathDB" id="FungiDB:Z519_12100"/>
<dbReference type="PANTHER" id="PTHR21310">
    <property type="entry name" value="AMINOGLYCOSIDE PHOSPHOTRANSFERASE-RELATED-RELATED"/>
    <property type="match status" value="1"/>
</dbReference>
<dbReference type="Proteomes" id="UP000053789">
    <property type="component" value="Unassembled WGS sequence"/>
</dbReference>
<dbReference type="PANTHER" id="PTHR21310:SF37">
    <property type="entry name" value="AMINOGLYCOSIDE PHOSPHOTRANSFERASE DOMAIN-CONTAINING PROTEIN"/>
    <property type="match status" value="1"/>
</dbReference>
<organism evidence="1 2">
    <name type="scientific">Cladophialophora bantiana (strain ATCC 10958 / CBS 173.52 / CDC B-1940 / NIH 8579)</name>
    <name type="common">Xylohypha bantiana</name>
    <dbReference type="NCBI Taxonomy" id="1442370"/>
    <lineage>
        <taxon>Eukaryota</taxon>
        <taxon>Fungi</taxon>
        <taxon>Dikarya</taxon>
        <taxon>Ascomycota</taxon>
        <taxon>Pezizomycotina</taxon>
        <taxon>Eurotiomycetes</taxon>
        <taxon>Chaetothyriomycetidae</taxon>
        <taxon>Chaetothyriales</taxon>
        <taxon>Herpotrichiellaceae</taxon>
        <taxon>Cladophialophora</taxon>
    </lineage>
</organism>
<proteinExistence type="predicted"/>
<evidence type="ECO:0008006" key="3">
    <source>
        <dbReference type="Google" id="ProtNLM"/>
    </source>
</evidence>
<evidence type="ECO:0000313" key="2">
    <source>
        <dbReference type="Proteomes" id="UP000053789"/>
    </source>
</evidence>
<accession>A0A0D2H1P2</accession>
<name>A0A0D2H1P2_CLAB1</name>
<dbReference type="EMBL" id="KN847005">
    <property type="protein sequence ID" value="KIW87198.1"/>
    <property type="molecule type" value="Genomic_DNA"/>
</dbReference>
<evidence type="ECO:0000313" key="1">
    <source>
        <dbReference type="EMBL" id="KIW87198.1"/>
    </source>
</evidence>
<sequence length="511" mass="59664">MPVTLPLLRENITYDEARHRETNILLHLTYPRAQLDFYNFINRRQKLIQERVAHHLGLPSPSLCRVAHWSDWMSGSYNLCVPVTIADLKRVLIRFPLPYRVGDKVHPGNCDEKLRCEAATYAWMHDECPDVRIPHLYGFALSNGRCFTAVEHRPLLVRLYHYLRSQFLSCLGRRVPSNLVPHRSGLSNELGGYLVIEYIDQEQGQMLSKTWETGRMDDRLRKNLFRSLSQVMLRIGRVCFPQIGSFIIDDQGFIRLKNRPLTLEIQDLENSGIPIGIPRDRTYNTVDSYVNDLLSCHDKRLCFQPNAVHNGADCAAQMSALTIMRAVRPEFFRPELNHGPFCARLTDMNANNLIVDENWNIKCLIDLEWMAILPQEFMQPPSWLTSQAVDEVDIEEYNKLREEFMAVFEQEEECLRQVESGLRYSPTMKTGWGIGTFWYVLALRSPTGLHSIFYDRIQPRFCKEHNDDVHFFTSTYPYWTSNATAFMKRKVQDTEIYDKKLREMFQSTPHC</sequence>
<gene>
    <name evidence="1" type="ORF">Z519_12100</name>
</gene>
<protein>
    <recommendedName>
        <fullName evidence="3">Aminoglycoside phosphotransferase domain-containing protein</fullName>
    </recommendedName>
</protein>
<dbReference type="RefSeq" id="XP_016613867.1">
    <property type="nucleotide sequence ID" value="XM_016769808.1"/>
</dbReference>
<dbReference type="HOGENOM" id="CLU_025005_3_1_1"/>
<dbReference type="AlphaFoldDB" id="A0A0D2H1P2"/>
<dbReference type="InterPro" id="IPR051678">
    <property type="entry name" value="AGP_Transferase"/>
</dbReference>
<dbReference type="GeneID" id="27705028"/>
<dbReference type="OrthoDB" id="3645574at2759"/>
<reference evidence="1" key="1">
    <citation type="submission" date="2015-01" db="EMBL/GenBank/DDBJ databases">
        <title>The Genome Sequence of Cladophialophora bantiana CBS 173.52.</title>
        <authorList>
            <consortium name="The Broad Institute Genomics Platform"/>
            <person name="Cuomo C."/>
            <person name="de Hoog S."/>
            <person name="Gorbushina A."/>
            <person name="Stielow B."/>
            <person name="Teixiera M."/>
            <person name="Abouelleil A."/>
            <person name="Chapman S.B."/>
            <person name="Priest M."/>
            <person name="Young S.K."/>
            <person name="Wortman J."/>
            <person name="Nusbaum C."/>
            <person name="Birren B."/>
        </authorList>
    </citation>
    <scope>NUCLEOTIDE SEQUENCE [LARGE SCALE GENOMIC DNA]</scope>
    <source>
        <strain evidence="1">CBS 173.52</strain>
    </source>
</reference>